<keyword evidence="1" id="KW-0732">Signal</keyword>
<evidence type="ECO:0000313" key="3">
    <source>
        <dbReference type="Proteomes" id="UP000629098"/>
    </source>
</evidence>
<dbReference type="Pfam" id="PF13365">
    <property type="entry name" value="Trypsin_2"/>
    <property type="match status" value="1"/>
</dbReference>
<name>A0A8J7C6Y3_9CYAN</name>
<dbReference type="PANTHER" id="PTHR43019:SF23">
    <property type="entry name" value="PROTEASE DO-LIKE 5, CHLOROPLASTIC"/>
    <property type="match status" value="1"/>
</dbReference>
<dbReference type="InterPro" id="IPR043504">
    <property type="entry name" value="Peptidase_S1_PA_chymotrypsin"/>
</dbReference>
<evidence type="ECO:0000313" key="2">
    <source>
        <dbReference type="EMBL" id="MBD2774944.1"/>
    </source>
</evidence>
<dbReference type="AlphaFoldDB" id="A0A8J7C6Y3"/>
<dbReference type="Proteomes" id="UP000629098">
    <property type="component" value="Unassembled WGS sequence"/>
</dbReference>
<comment type="caution">
    <text evidence="2">The sequence shown here is derived from an EMBL/GenBank/DDBJ whole genome shotgun (WGS) entry which is preliminary data.</text>
</comment>
<feature type="signal peptide" evidence="1">
    <location>
        <begin position="1"/>
        <end position="23"/>
    </location>
</feature>
<accession>A0A8J7C6Y3</accession>
<reference evidence="2" key="1">
    <citation type="submission" date="2020-09" db="EMBL/GenBank/DDBJ databases">
        <title>Iningainema tapete sp. nov. (Scytonemataceae, Cyanobacteria) from greenhouses in central Florida (USA) produces two types of nodularin with biosynthetic potential for microcystin-LR and anabaenopeptins.</title>
        <authorList>
            <person name="Berthold D.E."/>
            <person name="Lefler F.W."/>
            <person name="Huang I.-S."/>
            <person name="Abdulla H."/>
            <person name="Zimba P.V."/>
            <person name="Laughinghouse H.D. IV."/>
        </authorList>
    </citation>
    <scope>NUCLEOTIDE SEQUENCE</scope>
    <source>
        <strain evidence="2">BLCCT55</strain>
    </source>
</reference>
<sequence>MDFRIVSLIACVACLLLALSTQALSSKLVFSATPSQTKQQLSLPELRDHARSITVKVITQQGWGSGILIQKNGLVYTVLTNAHVLRIGSSYQIQTPDGKVHAAQAIKSANFQDDDLALVNFTSADNYQLATFTSSFSLAVGDETFAAGFPDEQNQFVFTTGKVDYVLPQAFLGGYQLGYSNDIFKGMSGGPVLNRQGELVAINGKHKHPLWGNSYIFKDGSTPNSEVRQKLVYSSWAVPIQTFLQQSKK</sequence>
<dbReference type="EMBL" id="JACXAE010000072">
    <property type="protein sequence ID" value="MBD2774944.1"/>
    <property type="molecule type" value="Genomic_DNA"/>
</dbReference>
<dbReference type="RefSeq" id="WP_190832567.1">
    <property type="nucleotide sequence ID" value="NZ_CAWPPI010000072.1"/>
</dbReference>
<dbReference type="InterPro" id="IPR009003">
    <property type="entry name" value="Peptidase_S1_PA"/>
</dbReference>
<organism evidence="2 3">
    <name type="scientific">Iningainema tapete BLCC-T55</name>
    <dbReference type="NCBI Taxonomy" id="2748662"/>
    <lineage>
        <taxon>Bacteria</taxon>
        <taxon>Bacillati</taxon>
        <taxon>Cyanobacteriota</taxon>
        <taxon>Cyanophyceae</taxon>
        <taxon>Nostocales</taxon>
        <taxon>Scytonemataceae</taxon>
        <taxon>Iningainema tapete</taxon>
    </lineage>
</organism>
<evidence type="ECO:0000256" key="1">
    <source>
        <dbReference type="SAM" id="SignalP"/>
    </source>
</evidence>
<feature type="chain" id="PRO_5035294763" evidence="1">
    <location>
        <begin position="24"/>
        <end position="249"/>
    </location>
</feature>
<keyword evidence="3" id="KW-1185">Reference proteome</keyword>
<gene>
    <name evidence="2" type="ORF">ICL16_23470</name>
</gene>
<proteinExistence type="predicted"/>
<dbReference type="Gene3D" id="2.40.10.10">
    <property type="entry name" value="Trypsin-like serine proteases"/>
    <property type="match status" value="2"/>
</dbReference>
<dbReference type="PANTHER" id="PTHR43019">
    <property type="entry name" value="SERINE ENDOPROTEASE DEGS"/>
    <property type="match status" value="1"/>
</dbReference>
<dbReference type="SUPFAM" id="SSF50494">
    <property type="entry name" value="Trypsin-like serine proteases"/>
    <property type="match status" value="1"/>
</dbReference>
<protein>
    <submittedName>
        <fullName evidence="2">Trypsin-like peptidase domain-containing protein</fullName>
    </submittedName>
</protein>